<organism evidence="2">
    <name type="scientific">Siphoviridae sp. ctrCN24</name>
    <dbReference type="NCBI Taxonomy" id="2827953"/>
    <lineage>
        <taxon>Viruses</taxon>
        <taxon>Duplodnaviria</taxon>
        <taxon>Heunggongvirae</taxon>
        <taxon>Uroviricota</taxon>
        <taxon>Caudoviricetes</taxon>
    </lineage>
</organism>
<name>A0A8S5SKB0_9CAUD</name>
<protein>
    <submittedName>
        <fullName evidence="2">Uncharacterized protein</fullName>
    </submittedName>
</protein>
<evidence type="ECO:0000313" key="2">
    <source>
        <dbReference type="EMBL" id="DAF51457.1"/>
    </source>
</evidence>
<accession>A0A8S5SKB0</accession>
<dbReference type="EMBL" id="BK032616">
    <property type="protein sequence ID" value="DAF51457.1"/>
    <property type="molecule type" value="Genomic_DNA"/>
</dbReference>
<evidence type="ECO:0000256" key="1">
    <source>
        <dbReference type="SAM" id="Coils"/>
    </source>
</evidence>
<keyword evidence="1" id="KW-0175">Coiled coil</keyword>
<proteinExistence type="predicted"/>
<reference evidence="2" key="1">
    <citation type="journal article" date="2021" name="Proc. Natl. Acad. Sci. U.S.A.">
        <title>A Catalog of Tens of Thousands of Viruses from Human Metagenomes Reveals Hidden Associations with Chronic Diseases.</title>
        <authorList>
            <person name="Tisza M.J."/>
            <person name="Buck C.B."/>
        </authorList>
    </citation>
    <scope>NUCLEOTIDE SEQUENCE</scope>
    <source>
        <strain evidence="2">CtrCN24</strain>
    </source>
</reference>
<sequence length="121" mass="13764">MIKKEDKAKIASLPTQELIAFAIAQAQLNESLERENQCLKKSMEYREAINGNLIDLQRQLDKSRADIQRLQLLVGYLCKKSGLTRLGITEEDFRETCDGHRVGIRDSENFGGDKIIEIVVK</sequence>
<feature type="coiled-coil region" evidence="1">
    <location>
        <begin position="46"/>
        <end position="73"/>
    </location>
</feature>